<feature type="binding site" evidence="10">
    <location>
        <position position="284"/>
    </location>
    <ligand>
        <name>thiamine diphosphate</name>
        <dbReference type="ChEBI" id="CHEBI:58937"/>
    </ligand>
</feature>
<dbReference type="PROSITE" id="PS00801">
    <property type="entry name" value="TRANSKETOLASE_1"/>
    <property type="match status" value="1"/>
</dbReference>
<evidence type="ECO:0000256" key="10">
    <source>
        <dbReference type="HAMAP-Rule" id="MF_00315"/>
    </source>
</evidence>
<sequence>MLLPQIKGPNDLKTLSVDELVSLSGEIRQFLIETISRTGGHLASNLGVVELTIALHYAYNSPKDKMIFDVGHQAYVHKILTGRMDKFDTLKKYKGLSGFVKRNESEHDVWEAGHSSTSLSAAMGMAYARDLKGEDNKVIAIIGDGALTGGMAFEALNHIGHEQKKLMVILNDNEMSIAPNVGAMHNYLSKIRSDRHYLKAKDEVELVLRKIPAIGGTLAKSAGRLKDSLKYMMVPGVLFEELGFTYLGPVDGHDMSKLIETFRQADNVNGPVFVHVLTTKGKGYKPAEADSFKWHGISPYKIESGQVLKSVGNPMYTDVFGETLIELAREDKRIVAVTPAMPGGSGLIPFSKEFPERMVDVGIAEQHAATMCAALAMEGLKPVFAVYSTFMQRAYDQIVHDICRHNANVMFAIDRAGFVGSDGETHQGVYDVAFLRHIPNIVVMMPKDENELRHMMKTALDYNEGPIAYRYPRLNGLGVPLDPELKSIPIGSWETLRQGENYAIIAAGPMIPIAEEAAELLKREGMQVSVINARFFKPLDQEMLVSLHANDTKMIVLEEASAAGSLGSSILEFYSEAGLYDTKIHIMGIPDEFIEHGSVKEQREEVGLTVQAVIEEMRKLKLEFAYDLPKTSTPS</sequence>
<dbReference type="SUPFAM" id="SSF52518">
    <property type="entry name" value="Thiamin diphosphate-binding fold (THDP-binding)"/>
    <property type="match status" value="2"/>
</dbReference>
<keyword evidence="5 10" id="KW-0479">Metal-binding</keyword>
<dbReference type="GO" id="GO:0008661">
    <property type="term" value="F:1-deoxy-D-xylulose-5-phosphate synthase activity"/>
    <property type="evidence" value="ECO:0007669"/>
    <property type="project" value="UniProtKB-EC"/>
</dbReference>
<proteinExistence type="inferred from homology"/>
<dbReference type="InterPro" id="IPR005475">
    <property type="entry name" value="Transketolase-like_Pyr-bd"/>
</dbReference>
<evidence type="ECO:0000256" key="1">
    <source>
        <dbReference type="ARBA" id="ARBA00004980"/>
    </source>
</evidence>
<evidence type="ECO:0000313" key="13">
    <source>
        <dbReference type="Proteomes" id="UP001597540"/>
    </source>
</evidence>
<dbReference type="HAMAP" id="MF_00315">
    <property type="entry name" value="DXP_synth"/>
    <property type="match status" value="1"/>
</dbReference>
<feature type="binding site" evidence="10">
    <location>
        <position position="72"/>
    </location>
    <ligand>
        <name>thiamine diphosphate</name>
        <dbReference type="ChEBI" id="CHEBI:58937"/>
    </ligand>
</feature>
<feature type="binding site" evidence="10">
    <location>
        <begin position="113"/>
        <end position="115"/>
    </location>
    <ligand>
        <name>thiamine diphosphate</name>
        <dbReference type="ChEBI" id="CHEBI:58937"/>
    </ligand>
</feature>
<dbReference type="PROSITE" id="PS00802">
    <property type="entry name" value="TRANSKETOLASE_2"/>
    <property type="match status" value="1"/>
</dbReference>
<comment type="caution">
    <text evidence="12">The sequence shown here is derived from an EMBL/GenBank/DDBJ whole genome shotgun (WGS) entry which is preliminary data.</text>
</comment>
<accession>A0ABW5SS72</accession>
<feature type="binding site" evidence="10">
    <location>
        <begin position="145"/>
        <end position="146"/>
    </location>
    <ligand>
        <name>thiamine diphosphate</name>
        <dbReference type="ChEBI" id="CHEBI:58937"/>
    </ligand>
</feature>
<organism evidence="12 13">
    <name type="scientific">Paenibacillus shunpengii</name>
    <dbReference type="NCBI Taxonomy" id="2054424"/>
    <lineage>
        <taxon>Bacteria</taxon>
        <taxon>Bacillati</taxon>
        <taxon>Bacillota</taxon>
        <taxon>Bacilli</taxon>
        <taxon>Bacillales</taxon>
        <taxon>Paenibacillaceae</taxon>
        <taxon>Paenibacillus</taxon>
    </lineage>
</organism>
<keyword evidence="8 10" id="KW-0786">Thiamine pyrophosphate</keyword>
<evidence type="ECO:0000256" key="4">
    <source>
        <dbReference type="ARBA" id="ARBA00022679"/>
    </source>
</evidence>
<dbReference type="RefSeq" id="WP_379263801.1">
    <property type="nucleotide sequence ID" value="NZ_JBHUMJ010000004.1"/>
</dbReference>
<keyword evidence="6 10" id="KW-0460">Magnesium</keyword>
<feature type="binding site" evidence="10">
    <location>
        <position position="144"/>
    </location>
    <ligand>
        <name>Mg(2+)</name>
        <dbReference type="ChEBI" id="CHEBI:18420"/>
    </ligand>
</feature>
<evidence type="ECO:0000256" key="8">
    <source>
        <dbReference type="ARBA" id="ARBA00023052"/>
    </source>
</evidence>
<evidence type="ECO:0000256" key="7">
    <source>
        <dbReference type="ARBA" id="ARBA00022977"/>
    </source>
</evidence>
<keyword evidence="4 10" id="KW-0808">Transferase</keyword>
<dbReference type="Proteomes" id="UP001597540">
    <property type="component" value="Unassembled WGS sequence"/>
</dbReference>
<dbReference type="CDD" id="cd07033">
    <property type="entry name" value="TPP_PYR_DXS_TK_like"/>
    <property type="match status" value="1"/>
</dbReference>
<dbReference type="PANTHER" id="PTHR43322">
    <property type="entry name" value="1-D-DEOXYXYLULOSE 5-PHOSPHATE SYNTHASE-RELATED"/>
    <property type="match status" value="1"/>
</dbReference>
<dbReference type="InterPro" id="IPR029061">
    <property type="entry name" value="THDP-binding"/>
</dbReference>
<feature type="binding site" evidence="10">
    <location>
        <position position="173"/>
    </location>
    <ligand>
        <name>Mg(2+)</name>
        <dbReference type="ChEBI" id="CHEBI:18420"/>
    </ligand>
</feature>
<comment type="pathway">
    <text evidence="1 10">Metabolic intermediate biosynthesis; 1-deoxy-D-xylulose 5-phosphate biosynthesis; 1-deoxy-D-xylulose 5-phosphate from D-glyceraldehyde 3-phosphate and pyruvate: step 1/1.</text>
</comment>
<comment type="catalytic activity">
    <reaction evidence="10">
        <text>D-glyceraldehyde 3-phosphate + pyruvate + H(+) = 1-deoxy-D-xylulose 5-phosphate + CO2</text>
        <dbReference type="Rhea" id="RHEA:12605"/>
        <dbReference type="ChEBI" id="CHEBI:15361"/>
        <dbReference type="ChEBI" id="CHEBI:15378"/>
        <dbReference type="ChEBI" id="CHEBI:16526"/>
        <dbReference type="ChEBI" id="CHEBI:57792"/>
        <dbReference type="ChEBI" id="CHEBI:59776"/>
        <dbReference type="EC" id="2.2.1.7"/>
    </reaction>
</comment>
<dbReference type="InterPro" id="IPR009014">
    <property type="entry name" value="Transketo_C/PFOR_II"/>
</dbReference>
<dbReference type="InterPro" id="IPR049557">
    <property type="entry name" value="Transketolase_CS"/>
</dbReference>
<dbReference type="InterPro" id="IPR020826">
    <property type="entry name" value="Transketolase_BS"/>
</dbReference>
<dbReference type="CDD" id="cd02007">
    <property type="entry name" value="TPP_DXS"/>
    <property type="match status" value="1"/>
</dbReference>
<dbReference type="NCBIfam" id="TIGR00204">
    <property type="entry name" value="dxs"/>
    <property type="match status" value="1"/>
</dbReference>
<dbReference type="EC" id="2.2.1.7" evidence="10"/>
<keyword evidence="9 10" id="KW-0414">Isoprene biosynthesis</keyword>
<dbReference type="SMART" id="SM00861">
    <property type="entry name" value="Transket_pyr"/>
    <property type="match status" value="1"/>
</dbReference>
<keyword evidence="13" id="KW-1185">Reference proteome</keyword>
<keyword evidence="7 10" id="KW-0784">Thiamine biosynthesis</keyword>
<feature type="binding site" evidence="10">
    <location>
        <position position="173"/>
    </location>
    <ligand>
        <name>thiamine diphosphate</name>
        <dbReference type="ChEBI" id="CHEBI:58937"/>
    </ligand>
</feature>
<dbReference type="NCBIfam" id="NF003933">
    <property type="entry name" value="PRK05444.2-2"/>
    <property type="match status" value="1"/>
</dbReference>
<dbReference type="Pfam" id="PF02780">
    <property type="entry name" value="Transketolase_C"/>
    <property type="match status" value="1"/>
</dbReference>
<comment type="subunit">
    <text evidence="3 10">Homodimer.</text>
</comment>
<evidence type="ECO:0000256" key="9">
    <source>
        <dbReference type="ARBA" id="ARBA00023229"/>
    </source>
</evidence>
<dbReference type="Pfam" id="PF02779">
    <property type="entry name" value="Transket_pyr"/>
    <property type="match status" value="1"/>
</dbReference>
<protein>
    <recommendedName>
        <fullName evidence="10">1-deoxy-D-xylulose-5-phosphate synthase</fullName>
        <ecNumber evidence="10">2.2.1.7</ecNumber>
    </recommendedName>
    <alternativeName>
        <fullName evidence="10">1-deoxyxylulose-5-phosphate synthase</fullName>
        <shortName evidence="10">DXP synthase</shortName>
        <shortName evidence="10">DXPS</shortName>
    </alternativeName>
</protein>
<comment type="cofactor">
    <cofactor evidence="10">
        <name>Mg(2+)</name>
        <dbReference type="ChEBI" id="CHEBI:18420"/>
    </cofactor>
    <text evidence="10">Binds 1 Mg(2+) ion per subunit.</text>
</comment>
<dbReference type="InterPro" id="IPR033248">
    <property type="entry name" value="Transketolase_C"/>
</dbReference>
<name>A0ABW5SS72_9BACL</name>
<evidence type="ECO:0000256" key="5">
    <source>
        <dbReference type="ARBA" id="ARBA00022723"/>
    </source>
</evidence>
<dbReference type="Gene3D" id="3.40.50.970">
    <property type="match status" value="2"/>
</dbReference>
<feature type="domain" description="Transketolase-like pyrimidine-binding" evidence="11">
    <location>
        <begin position="314"/>
        <end position="479"/>
    </location>
</feature>
<gene>
    <name evidence="10 12" type="primary">dxs</name>
    <name evidence="12" type="ORF">ACFSVM_18470</name>
</gene>
<evidence type="ECO:0000256" key="6">
    <source>
        <dbReference type="ARBA" id="ARBA00022842"/>
    </source>
</evidence>
<dbReference type="Gene3D" id="3.40.50.920">
    <property type="match status" value="1"/>
</dbReference>
<evidence type="ECO:0000256" key="3">
    <source>
        <dbReference type="ARBA" id="ARBA00011738"/>
    </source>
</evidence>
<dbReference type="InterPro" id="IPR005477">
    <property type="entry name" value="Dxylulose-5-P_synthase"/>
</dbReference>
<evidence type="ECO:0000256" key="2">
    <source>
        <dbReference type="ARBA" id="ARBA00011081"/>
    </source>
</evidence>
<dbReference type="SUPFAM" id="SSF52922">
    <property type="entry name" value="TK C-terminal domain-like"/>
    <property type="match status" value="1"/>
</dbReference>
<dbReference type="Pfam" id="PF13292">
    <property type="entry name" value="DXP_synthase_N"/>
    <property type="match status" value="1"/>
</dbReference>
<evidence type="ECO:0000259" key="11">
    <source>
        <dbReference type="SMART" id="SM00861"/>
    </source>
</evidence>
<dbReference type="PANTHER" id="PTHR43322:SF5">
    <property type="entry name" value="1-DEOXY-D-XYLULOSE-5-PHOSPHATE SYNTHASE, CHLOROPLASTIC"/>
    <property type="match status" value="1"/>
</dbReference>
<comment type="function">
    <text evidence="10">Catalyzes the acyloin condensation reaction between C atoms 2 and 3 of pyruvate and glyceraldehyde 3-phosphate to yield 1-deoxy-D-xylulose-5-phosphate (DXP).</text>
</comment>
<dbReference type="EMBL" id="JBHUMJ010000004">
    <property type="protein sequence ID" value="MFD2702453.1"/>
    <property type="molecule type" value="Genomic_DNA"/>
</dbReference>
<reference evidence="13" key="1">
    <citation type="journal article" date="2019" name="Int. J. Syst. Evol. Microbiol.">
        <title>The Global Catalogue of Microorganisms (GCM) 10K type strain sequencing project: providing services to taxonomists for standard genome sequencing and annotation.</title>
        <authorList>
            <consortium name="The Broad Institute Genomics Platform"/>
            <consortium name="The Broad Institute Genome Sequencing Center for Infectious Disease"/>
            <person name="Wu L."/>
            <person name="Ma J."/>
        </authorList>
    </citation>
    <scope>NUCLEOTIDE SEQUENCE [LARGE SCALE GENOMIC DNA]</scope>
    <source>
        <strain evidence="13">KCTC 33849</strain>
    </source>
</reference>
<comment type="cofactor">
    <cofactor evidence="10">
        <name>thiamine diphosphate</name>
        <dbReference type="ChEBI" id="CHEBI:58937"/>
    </cofactor>
    <text evidence="10">Binds 1 thiamine pyrophosphate per subunit.</text>
</comment>
<comment type="similarity">
    <text evidence="2 10">Belongs to the transketolase family. DXPS subfamily.</text>
</comment>
<feature type="binding site" evidence="10">
    <location>
        <position position="365"/>
    </location>
    <ligand>
        <name>thiamine diphosphate</name>
        <dbReference type="ChEBI" id="CHEBI:58937"/>
    </ligand>
</feature>
<evidence type="ECO:0000313" key="12">
    <source>
        <dbReference type="EMBL" id="MFD2702453.1"/>
    </source>
</evidence>